<organism evidence="1">
    <name type="scientific">Rosellinia necatrix</name>
    <name type="common">White root-rot fungus</name>
    <dbReference type="NCBI Taxonomy" id="77044"/>
    <lineage>
        <taxon>Eukaryota</taxon>
        <taxon>Fungi</taxon>
        <taxon>Dikarya</taxon>
        <taxon>Ascomycota</taxon>
        <taxon>Pezizomycotina</taxon>
        <taxon>Sordariomycetes</taxon>
        <taxon>Xylariomycetidae</taxon>
        <taxon>Xylariales</taxon>
        <taxon>Xylariaceae</taxon>
        <taxon>Rosellinia</taxon>
    </lineage>
</organism>
<proteinExistence type="predicted"/>
<dbReference type="Proteomes" id="UP000054516">
    <property type="component" value="Unassembled WGS sequence"/>
</dbReference>
<reference evidence="1" key="1">
    <citation type="submission" date="2016-03" db="EMBL/GenBank/DDBJ databases">
        <title>Draft genome sequence of Rosellinia necatrix.</title>
        <authorList>
            <person name="Kanematsu S."/>
        </authorList>
    </citation>
    <scope>NUCLEOTIDE SEQUENCE [LARGE SCALE GENOMIC DNA]</scope>
    <source>
        <strain evidence="1">W97</strain>
    </source>
</reference>
<dbReference type="EMBL" id="DF977462">
    <property type="protein sequence ID" value="GAW25992.1"/>
    <property type="molecule type" value="Genomic_DNA"/>
</dbReference>
<dbReference type="AlphaFoldDB" id="A0A1S8A7N6"/>
<name>A0A1S8A7N6_ROSNE</name>
<keyword evidence="2" id="KW-1185">Reference proteome</keyword>
<gene>
    <name evidence="1" type="ORF">SAMD00023353_1701660</name>
</gene>
<protein>
    <submittedName>
        <fullName evidence="1">Uncharacterized protein</fullName>
    </submittedName>
</protein>
<accession>A0A1S8A7N6</accession>
<evidence type="ECO:0000313" key="1">
    <source>
        <dbReference type="EMBL" id="GAW25992.1"/>
    </source>
</evidence>
<sequence>MCGSVIIEGPNGRLTTAPADSTEEEIKARALGLLLVSDIRDRNKGTFGCAEYCAEEMERARIARAGYEVDLSSDGKKYIARWRKVN</sequence>
<evidence type="ECO:0000313" key="2">
    <source>
        <dbReference type="Proteomes" id="UP000054516"/>
    </source>
</evidence>